<evidence type="ECO:0000256" key="1">
    <source>
        <dbReference type="ARBA" id="ARBA00022485"/>
    </source>
</evidence>
<dbReference type="SUPFAM" id="SSF55124">
    <property type="entry name" value="Nitrite/Sulfite reductase N-terminal domain-like"/>
    <property type="match status" value="2"/>
</dbReference>
<keyword evidence="3" id="KW-0479">Metal-binding</keyword>
<dbReference type="Proteomes" id="UP000537131">
    <property type="component" value="Unassembled WGS sequence"/>
</dbReference>
<reference evidence="9 10" key="1">
    <citation type="submission" date="2020-06" db="EMBL/GenBank/DDBJ databases">
        <title>Complete Genome Sequence of Clostridium muelleri sp. nov. P21T, an Acid-Alcohol Producing Acetogen Isolated from Old Hay.</title>
        <authorList>
            <person name="Duncan K.E."/>
            <person name="Tanner R.S."/>
        </authorList>
    </citation>
    <scope>NUCLEOTIDE SEQUENCE [LARGE SCALE GENOMIC DNA]</scope>
    <source>
        <strain evidence="9 10">P21</strain>
    </source>
</reference>
<evidence type="ECO:0000313" key="10">
    <source>
        <dbReference type="Proteomes" id="UP000537131"/>
    </source>
</evidence>
<evidence type="ECO:0000256" key="3">
    <source>
        <dbReference type="ARBA" id="ARBA00022723"/>
    </source>
</evidence>
<proteinExistence type="predicted"/>
<dbReference type="AlphaFoldDB" id="A0A7Y0EIL1"/>
<keyword evidence="4" id="KW-0560">Oxidoreductase</keyword>
<gene>
    <name evidence="9" type="ORF">HBE96_16065</name>
</gene>
<dbReference type="SUPFAM" id="SSF56014">
    <property type="entry name" value="Nitrite and sulphite reductase 4Fe-4S domain-like"/>
    <property type="match status" value="2"/>
</dbReference>
<dbReference type="RefSeq" id="WP_169298742.1">
    <property type="nucleotide sequence ID" value="NZ_JABBNI010000035.1"/>
</dbReference>
<evidence type="ECO:0000256" key="2">
    <source>
        <dbReference type="ARBA" id="ARBA00022617"/>
    </source>
</evidence>
<dbReference type="InterPro" id="IPR051329">
    <property type="entry name" value="NIR_SIR_4Fe-4S"/>
</dbReference>
<keyword evidence="5" id="KW-0408">Iron</keyword>
<dbReference type="Gene3D" id="3.90.480.10">
    <property type="entry name" value="Sulfite Reductase Hemoprotein,Domain 2"/>
    <property type="match status" value="1"/>
</dbReference>
<feature type="domain" description="Nitrite/Sulfite reductase ferredoxin-like" evidence="8">
    <location>
        <begin position="302"/>
        <end position="366"/>
    </location>
</feature>
<dbReference type="GO" id="GO:0051539">
    <property type="term" value="F:4 iron, 4 sulfur cluster binding"/>
    <property type="evidence" value="ECO:0007669"/>
    <property type="project" value="UniProtKB-KW"/>
</dbReference>
<keyword evidence="1" id="KW-0004">4Fe-4S</keyword>
<organism evidence="9 10">
    <name type="scientific">Clostridium muellerianum</name>
    <dbReference type="NCBI Taxonomy" id="2716538"/>
    <lineage>
        <taxon>Bacteria</taxon>
        <taxon>Bacillati</taxon>
        <taxon>Bacillota</taxon>
        <taxon>Clostridia</taxon>
        <taxon>Eubacteriales</taxon>
        <taxon>Clostridiaceae</taxon>
        <taxon>Clostridium</taxon>
    </lineage>
</organism>
<dbReference type="PANTHER" id="PTHR32439:SF9">
    <property type="entry name" value="BLR3264 PROTEIN"/>
    <property type="match status" value="1"/>
</dbReference>
<dbReference type="Pfam" id="PF01077">
    <property type="entry name" value="NIR_SIR"/>
    <property type="match status" value="1"/>
</dbReference>
<keyword evidence="10" id="KW-1185">Reference proteome</keyword>
<evidence type="ECO:0000259" key="7">
    <source>
        <dbReference type="Pfam" id="PF01077"/>
    </source>
</evidence>
<evidence type="ECO:0000256" key="5">
    <source>
        <dbReference type="ARBA" id="ARBA00023004"/>
    </source>
</evidence>
<evidence type="ECO:0000256" key="4">
    <source>
        <dbReference type="ARBA" id="ARBA00023002"/>
    </source>
</evidence>
<protein>
    <submittedName>
        <fullName evidence="9">Nitrite/sulfite reductase</fullName>
    </submittedName>
</protein>
<dbReference type="EMBL" id="JABBNI010000035">
    <property type="protein sequence ID" value="NMM64145.1"/>
    <property type="molecule type" value="Genomic_DNA"/>
</dbReference>
<evidence type="ECO:0000313" key="9">
    <source>
        <dbReference type="EMBL" id="NMM64145.1"/>
    </source>
</evidence>
<dbReference type="InterPro" id="IPR005117">
    <property type="entry name" value="NiRdtase/SiRdtase_haem-b_fer"/>
</dbReference>
<dbReference type="GO" id="GO:0016491">
    <property type="term" value="F:oxidoreductase activity"/>
    <property type="evidence" value="ECO:0007669"/>
    <property type="project" value="UniProtKB-KW"/>
</dbReference>
<dbReference type="GO" id="GO:0046872">
    <property type="term" value="F:metal ion binding"/>
    <property type="evidence" value="ECO:0007669"/>
    <property type="project" value="UniProtKB-KW"/>
</dbReference>
<name>A0A7Y0EIL1_9CLOT</name>
<accession>A0A7Y0EIL1</accession>
<dbReference type="GO" id="GO:0020037">
    <property type="term" value="F:heme binding"/>
    <property type="evidence" value="ECO:0007669"/>
    <property type="project" value="InterPro"/>
</dbReference>
<dbReference type="InterPro" id="IPR036136">
    <property type="entry name" value="Nit/Sulf_reduc_fer-like_dom_sf"/>
</dbReference>
<evidence type="ECO:0000259" key="8">
    <source>
        <dbReference type="Pfam" id="PF03460"/>
    </source>
</evidence>
<dbReference type="Pfam" id="PF03460">
    <property type="entry name" value="NIR_SIR_ferr"/>
    <property type="match status" value="2"/>
</dbReference>
<evidence type="ECO:0000256" key="6">
    <source>
        <dbReference type="ARBA" id="ARBA00023014"/>
    </source>
</evidence>
<feature type="domain" description="Nitrite/sulphite reductase 4Fe-4S" evidence="7">
    <location>
        <begin position="116"/>
        <end position="268"/>
    </location>
</feature>
<dbReference type="Gene3D" id="3.30.413.10">
    <property type="entry name" value="Sulfite Reductase Hemoprotein, domain 1"/>
    <property type="match status" value="2"/>
</dbReference>
<keyword evidence="6" id="KW-0411">Iron-sulfur</keyword>
<feature type="domain" description="Nitrite/Sulfite reductase ferredoxin-like" evidence="8">
    <location>
        <begin position="43"/>
        <end position="106"/>
    </location>
</feature>
<dbReference type="InterPro" id="IPR006067">
    <property type="entry name" value="NO2/SO3_Rdtase_4Fe4S_dom"/>
</dbReference>
<dbReference type="PANTHER" id="PTHR32439">
    <property type="entry name" value="FERREDOXIN--NITRITE REDUCTASE, CHLOROPLASTIC"/>
    <property type="match status" value="1"/>
</dbReference>
<comment type="caution">
    <text evidence="9">The sequence shown here is derived from an EMBL/GenBank/DDBJ whole genome shotgun (WGS) entry which is preliminary data.</text>
</comment>
<sequence>METLERIKREIEFYKVKITDYKNGNVDPNIKGIRSAMGVYAEREVEKYMTRMKTPAGIITLEQFEAVSKIADKYSHGRIHFTTRQDIQFHGVELEDTVKIMNEILEFGINTLGAGGNSARNVACSPLSGVDKDEIFDVTPYAVKTADHLLKDPSTVKLPRKYKVSFSNNNLDTAYATIADLGFVAKVENGKKGFEVYAAGGLGGASTTSLKIDDFIEENDALYYVQAMKELFETEGDRENRNKARIRFIRYRLGDDKFKELLKDYVNKAKKNLDLDLNIKALDREYENEGSKASTDSLIIKEQKQKGYYSVFIHTNDRYIETKDLNKILNYLKALDYETTIRLTNTQGFYVRDIKGKDVDKFFEIVDSFTTKLPVENTISCVGAKVCGIGLCNSQGLSNAIYERFLKVPEEIKKVLPKIFISGCNNSCGQHQIGKIAFSGKAIRGEEGMIPAYSLYYGGTLEVYQTKFGEVKGEIPAKNIPEFLYELALLAYENKYEDFDKFIEAKWSEVEALIEKFRTTGIDSNAYYDFNSDVKFLSKK</sequence>
<keyword evidence="2" id="KW-0349">Heme</keyword>
<dbReference type="InterPro" id="IPR045854">
    <property type="entry name" value="NO2/SO3_Rdtase_4Fe4S_sf"/>
</dbReference>